<evidence type="ECO:0000259" key="2">
    <source>
        <dbReference type="PROSITE" id="PS50212"/>
    </source>
</evidence>
<dbReference type="CDD" id="cd06224">
    <property type="entry name" value="REM"/>
    <property type="match status" value="1"/>
</dbReference>
<dbReference type="InterPro" id="IPR000651">
    <property type="entry name" value="Ras-like_Gua-exchang_fac_N"/>
</dbReference>
<evidence type="ECO:0000313" key="3">
    <source>
        <dbReference type="Ensembl" id="ENSACUP00000000109.1"/>
    </source>
</evidence>
<keyword evidence="4" id="KW-1185">Reference proteome</keyword>
<dbReference type="Pfam" id="PF00618">
    <property type="entry name" value="RasGEF_N"/>
    <property type="match status" value="1"/>
</dbReference>
<dbReference type="Proteomes" id="UP000472269">
    <property type="component" value="Unplaced"/>
</dbReference>
<dbReference type="PROSITE" id="PS50212">
    <property type="entry name" value="RASGEF_NTER"/>
    <property type="match status" value="1"/>
</dbReference>
<name>A0A663LK44_ATHCN</name>
<protein>
    <recommendedName>
        <fullName evidence="2">N-terminal Ras-GEF domain-containing protein</fullName>
    </recommendedName>
</protein>
<dbReference type="Ensembl" id="ENSACUT00000000118.1">
    <property type="protein sequence ID" value="ENSACUP00000000109.1"/>
    <property type="gene ID" value="ENSACUG00000000082.1"/>
</dbReference>
<dbReference type="OMA" id="WNSARTH"/>
<dbReference type="SUPFAM" id="SSF48366">
    <property type="entry name" value="Ras GEF"/>
    <property type="match status" value="1"/>
</dbReference>
<dbReference type="GO" id="GO:0005085">
    <property type="term" value="F:guanyl-nucleotide exchange factor activity"/>
    <property type="evidence" value="ECO:0007669"/>
    <property type="project" value="UniProtKB-KW"/>
</dbReference>
<keyword evidence="1" id="KW-0344">Guanine-nucleotide releasing factor</keyword>
<evidence type="ECO:0000313" key="4">
    <source>
        <dbReference type="Proteomes" id="UP000472269"/>
    </source>
</evidence>
<dbReference type="SMART" id="SM00229">
    <property type="entry name" value="RasGEFN"/>
    <property type="match status" value="1"/>
</dbReference>
<dbReference type="AlphaFoldDB" id="A0A663LK44"/>
<evidence type="ECO:0000256" key="1">
    <source>
        <dbReference type="PROSITE-ProRule" id="PRU00135"/>
    </source>
</evidence>
<proteinExistence type="predicted"/>
<sequence length="188" mass="21330">MRGLCCFRKANHKRFGSLLSKEIKEHNSGQGEEVAEGDYETHKISTIKAGTLEKLVENLLTAFGDNDFTYISIFLSAFRAFVSTKEELELLDRYGNLETSSCEEDGTIASILRAWLDQCSEDFREPPDYPWLMKLLDYLKRNIPGSDLKKRAQNLLDQFQNQEVENDDGSSSDVSLYNCAEGCNLHLA</sequence>
<dbReference type="Gene3D" id="1.20.870.10">
    <property type="entry name" value="Son of sevenless (SoS) protein Chain: S domain 1"/>
    <property type="match status" value="1"/>
</dbReference>
<feature type="domain" description="N-terminal Ras-GEF" evidence="2">
    <location>
        <begin position="43"/>
        <end position="160"/>
    </location>
</feature>
<dbReference type="PANTHER" id="PTHR46793">
    <property type="entry name" value="1700018F24RIK PROTEIN-RELATED-RELATED"/>
    <property type="match status" value="1"/>
</dbReference>
<accession>A0A663LK44</accession>
<reference evidence="3" key="1">
    <citation type="submission" date="2025-08" db="UniProtKB">
        <authorList>
            <consortium name="Ensembl"/>
        </authorList>
    </citation>
    <scope>IDENTIFICATION</scope>
</reference>
<dbReference type="InterPro" id="IPR023578">
    <property type="entry name" value="Ras_GEF_dom_sf"/>
</dbReference>
<organism evidence="3 4">
    <name type="scientific">Athene cunicularia</name>
    <name type="common">Burrowing owl</name>
    <name type="synonym">Speotyto cunicularia</name>
    <dbReference type="NCBI Taxonomy" id="194338"/>
    <lineage>
        <taxon>Eukaryota</taxon>
        <taxon>Metazoa</taxon>
        <taxon>Chordata</taxon>
        <taxon>Craniata</taxon>
        <taxon>Vertebrata</taxon>
        <taxon>Euteleostomi</taxon>
        <taxon>Archelosauria</taxon>
        <taxon>Archosauria</taxon>
        <taxon>Dinosauria</taxon>
        <taxon>Saurischia</taxon>
        <taxon>Theropoda</taxon>
        <taxon>Coelurosauria</taxon>
        <taxon>Aves</taxon>
        <taxon>Neognathae</taxon>
        <taxon>Neoaves</taxon>
        <taxon>Telluraves</taxon>
        <taxon>Strigiformes</taxon>
        <taxon>Strigidae</taxon>
        <taxon>Athene</taxon>
    </lineage>
</organism>
<reference evidence="3" key="2">
    <citation type="submission" date="2025-09" db="UniProtKB">
        <authorList>
            <consortium name="Ensembl"/>
        </authorList>
    </citation>
    <scope>IDENTIFICATION</scope>
</reference>
<dbReference type="PANTHER" id="PTHR46793:SF3">
    <property type="entry name" value="RIKEN CDNA 4930596D02 GENE"/>
    <property type="match status" value="1"/>
</dbReference>